<proteinExistence type="predicted"/>
<organism evidence="1">
    <name type="scientific">Haptolina brevifila</name>
    <dbReference type="NCBI Taxonomy" id="156173"/>
    <lineage>
        <taxon>Eukaryota</taxon>
        <taxon>Haptista</taxon>
        <taxon>Haptophyta</taxon>
        <taxon>Prymnesiophyceae</taxon>
        <taxon>Prymnesiales</taxon>
        <taxon>Prymnesiaceae</taxon>
        <taxon>Haptolina</taxon>
    </lineage>
</organism>
<gene>
    <name evidence="1" type="ORF">CBRE1094_LOCUS7000</name>
</gene>
<evidence type="ECO:0000313" key="1">
    <source>
        <dbReference type="EMBL" id="CAD9418324.1"/>
    </source>
</evidence>
<name>A0A7S2C800_9EUKA</name>
<accession>A0A7S2C800</accession>
<protein>
    <submittedName>
        <fullName evidence="1">Uncharacterized protein</fullName>
    </submittedName>
</protein>
<sequence>MQRTAVLLERVVQPGVHQLEFYARWSTEIEKGEMSRNAARFWSQGSRQELLRAGCCEMTDILEEWEEDKHGTRPEEGDAAWFDGDELYGECTFIYQDVELILPAEGFFVEPLPEVAAGERQETERTIPLAELLTESDLAQFTRVSEMELYPDPAPSCWHYTTGWKGNCGHFTLSVAEPVTLRQVLRAQPLYANVWVTSEGQDAHFEGLSFGDDCDVEWDNMNGKSAEFEVAPPDNMRLWRLVGRATGRLMGLYRRASERVYAPGGVGAEHVRREFEQLAGQL</sequence>
<reference evidence="1" key="1">
    <citation type="submission" date="2021-01" db="EMBL/GenBank/DDBJ databases">
        <authorList>
            <person name="Corre E."/>
            <person name="Pelletier E."/>
            <person name="Niang G."/>
            <person name="Scheremetjew M."/>
            <person name="Finn R."/>
            <person name="Kale V."/>
            <person name="Holt S."/>
            <person name="Cochrane G."/>
            <person name="Meng A."/>
            <person name="Brown T."/>
            <person name="Cohen L."/>
        </authorList>
    </citation>
    <scope>NUCLEOTIDE SEQUENCE</scope>
    <source>
        <strain evidence="1">UTEX LB 985</strain>
    </source>
</reference>
<dbReference type="EMBL" id="HBGU01012797">
    <property type="protein sequence ID" value="CAD9418324.1"/>
    <property type="molecule type" value="Transcribed_RNA"/>
</dbReference>
<dbReference type="AlphaFoldDB" id="A0A7S2C800"/>